<evidence type="ECO:0000313" key="3">
    <source>
        <dbReference type="EMBL" id="SDO59367.1"/>
    </source>
</evidence>
<dbReference type="InterPro" id="IPR043736">
    <property type="entry name" value="DUF5681"/>
</dbReference>
<feature type="region of interest" description="Disordered" evidence="1">
    <location>
        <begin position="1"/>
        <end position="26"/>
    </location>
</feature>
<keyword evidence="4" id="KW-1185">Reference proteome</keyword>
<evidence type="ECO:0000256" key="1">
    <source>
        <dbReference type="SAM" id="MobiDB-lite"/>
    </source>
</evidence>
<evidence type="ECO:0000259" key="2">
    <source>
        <dbReference type="Pfam" id="PF18932"/>
    </source>
</evidence>
<dbReference type="STRING" id="582672.SAMN05216360_12913"/>
<feature type="compositionally biased region" description="Gly residues" evidence="1">
    <location>
        <begin position="11"/>
        <end position="20"/>
    </location>
</feature>
<dbReference type="AlphaFoldDB" id="A0A1H0KTS2"/>
<feature type="domain" description="DUF5681" evidence="2">
    <location>
        <begin position="5"/>
        <end position="68"/>
    </location>
</feature>
<dbReference type="Proteomes" id="UP000198704">
    <property type="component" value="Unassembled WGS sequence"/>
</dbReference>
<sequence length="145" mass="15485">MPSEDTQFGAGRSGNPGGRPKGARNRTTQAVEALLDGEAEALTRKAIELALDGDGPALRLCLDRLCPPRKDRTITFDMPEIENPADFTKATRALMQGVANGEITPTEASELSKLVDVHVKAIVAGDFVERFIALEKAVANKGGLR</sequence>
<reference evidence="4" key="1">
    <citation type="submission" date="2016-10" db="EMBL/GenBank/DDBJ databases">
        <authorList>
            <person name="Varghese N."/>
            <person name="Submissions S."/>
        </authorList>
    </citation>
    <scope>NUCLEOTIDE SEQUENCE [LARGE SCALE GENOMIC DNA]</scope>
    <source>
        <strain evidence="4">BL47</strain>
    </source>
</reference>
<name>A0A1H0KTS2_9HYPH</name>
<dbReference type="Pfam" id="PF18932">
    <property type="entry name" value="DUF5681"/>
    <property type="match status" value="1"/>
</dbReference>
<accession>A0A1H0KTS2</accession>
<evidence type="ECO:0000313" key="4">
    <source>
        <dbReference type="Proteomes" id="UP000198704"/>
    </source>
</evidence>
<gene>
    <name evidence="3" type="ORF">SAMN05216360_12913</name>
</gene>
<dbReference type="OrthoDB" id="2086138at2"/>
<dbReference type="RefSeq" id="WP_091722617.1">
    <property type="nucleotide sequence ID" value="NZ_FNHS01000029.1"/>
</dbReference>
<protein>
    <recommendedName>
        <fullName evidence="2">DUF5681 domain-containing protein</fullName>
    </recommendedName>
</protein>
<dbReference type="EMBL" id="FNHS01000029">
    <property type="protein sequence ID" value="SDO59367.1"/>
    <property type="molecule type" value="Genomic_DNA"/>
</dbReference>
<proteinExistence type="predicted"/>
<organism evidence="3 4">
    <name type="scientific">Methylobacterium phyllostachyos</name>
    <dbReference type="NCBI Taxonomy" id="582672"/>
    <lineage>
        <taxon>Bacteria</taxon>
        <taxon>Pseudomonadati</taxon>
        <taxon>Pseudomonadota</taxon>
        <taxon>Alphaproteobacteria</taxon>
        <taxon>Hyphomicrobiales</taxon>
        <taxon>Methylobacteriaceae</taxon>
        <taxon>Methylobacterium</taxon>
    </lineage>
</organism>